<dbReference type="Proteomes" id="UP000016924">
    <property type="component" value="Unassembled WGS sequence"/>
</dbReference>
<dbReference type="EMBL" id="JH767554">
    <property type="protein sequence ID" value="EON61122.1"/>
    <property type="molecule type" value="Genomic_DNA"/>
</dbReference>
<dbReference type="HOGENOM" id="CLU_034763_1_0_1"/>
<dbReference type="Gene3D" id="3.40.50.1820">
    <property type="entry name" value="alpha/beta hydrolase"/>
    <property type="match status" value="1"/>
</dbReference>
<sequence length="451" mass="48480">MAVLSVLALALLSTGAAAKVCTNVTVPVDINARQGVFDVPVLQGNLDATTFAQNFTNIGRNFTDDALVDYQTVTGRYNISAKFCRPDQENGTNPTVQVLTHGIGFDKSYWDIPFNAYNYSYIDVAVDDYGFSTVSIDRFGIGNSSKGDPLNLIQAPAEVSALYEITKMLRAGTFPTVDTAFKKIVHVGHSFGSVQSYLLSALDPTATDGLVLTGWSLNATWLPLTLADWNVHLARLNQPLRFGNISTSAVQQAYSYLDSFGAGNTDLVEILDRALALVGIDISRQDIWEELATTEVGDIVNGVNETVTPIPQDLPTGYLTWVDFTANQFAFLLPGFYDLALGLFSERTKQPVTLGEIFTLGNGAPPTTPFSGPVQIVTGRQDVIYCGGDCLATGGVAESIPAMAQMAFPNASAFEAYIQPNTGHGINAHYNSTGAYHVIQQWLLSQGLGSS</sequence>
<dbReference type="OMA" id="FCGGDCL"/>
<dbReference type="eggNOG" id="ENOG502S0NN">
    <property type="taxonomic scope" value="Eukaryota"/>
</dbReference>
<feature type="signal peptide" evidence="1">
    <location>
        <begin position="1"/>
        <end position="18"/>
    </location>
</feature>
<evidence type="ECO:0000313" key="3">
    <source>
        <dbReference type="Proteomes" id="UP000016924"/>
    </source>
</evidence>
<name>R7YGV1_CONA1</name>
<protein>
    <recommendedName>
        <fullName evidence="4">AB hydrolase-1 domain-containing protein</fullName>
    </recommendedName>
</protein>
<dbReference type="InterPro" id="IPR029058">
    <property type="entry name" value="AB_hydrolase_fold"/>
</dbReference>
<organism evidence="2 3">
    <name type="scientific">Coniosporium apollinis (strain CBS 100218)</name>
    <name type="common">Rock-inhabiting black yeast</name>
    <dbReference type="NCBI Taxonomy" id="1168221"/>
    <lineage>
        <taxon>Eukaryota</taxon>
        <taxon>Fungi</taxon>
        <taxon>Dikarya</taxon>
        <taxon>Ascomycota</taxon>
        <taxon>Pezizomycotina</taxon>
        <taxon>Dothideomycetes</taxon>
        <taxon>Dothideomycetes incertae sedis</taxon>
        <taxon>Coniosporium</taxon>
    </lineage>
</organism>
<keyword evidence="1" id="KW-0732">Signal</keyword>
<gene>
    <name evidence="2" type="ORF">W97_00333</name>
</gene>
<dbReference type="RefSeq" id="XP_007776439.1">
    <property type="nucleotide sequence ID" value="XM_007778249.1"/>
</dbReference>
<evidence type="ECO:0000313" key="2">
    <source>
        <dbReference type="EMBL" id="EON61122.1"/>
    </source>
</evidence>
<feature type="chain" id="PRO_5004460815" description="AB hydrolase-1 domain-containing protein" evidence="1">
    <location>
        <begin position="19"/>
        <end position="451"/>
    </location>
</feature>
<evidence type="ECO:0000256" key="1">
    <source>
        <dbReference type="SAM" id="SignalP"/>
    </source>
</evidence>
<dbReference type="OrthoDB" id="190201at2759"/>
<accession>R7YGV1</accession>
<proteinExistence type="predicted"/>
<dbReference type="AlphaFoldDB" id="R7YGV1"/>
<evidence type="ECO:0008006" key="4">
    <source>
        <dbReference type="Google" id="ProtNLM"/>
    </source>
</evidence>
<reference evidence="3" key="1">
    <citation type="submission" date="2012-06" db="EMBL/GenBank/DDBJ databases">
        <title>The genome sequence of Coniosporium apollinis CBS 100218.</title>
        <authorList>
            <consortium name="The Broad Institute Genome Sequencing Platform"/>
            <person name="Cuomo C."/>
            <person name="Gorbushina A."/>
            <person name="Noack S."/>
            <person name="Walker B."/>
            <person name="Young S.K."/>
            <person name="Zeng Q."/>
            <person name="Gargeya S."/>
            <person name="Fitzgerald M."/>
            <person name="Haas B."/>
            <person name="Abouelleil A."/>
            <person name="Alvarado L."/>
            <person name="Arachchi H.M."/>
            <person name="Berlin A.M."/>
            <person name="Chapman S.B."/>
            <person name="Goldberg J."/>
            <person name="Griggs A."/>
            <person name="Gujja S."/>
            <person name="Hansen M."/>
            <person name="Howarth C."/>
            <person name="Imamovic A."/>
            <person name="Larimer J."/>
            <person name="McCowan C."/>
            <person name="Montmayeur A."/>
            <person name="Murphy C."/>
            <person name="Neiman D."/>
            <person name="Pearson M."/>
            <person name="Priest M."/>
            <person name="Roberts A."/>
            <person name="Saif S."/>
            <person name="Shea T."/>
            <person name="Sisk P."/>
            <person name="Sykes S."/>
            <person name="Wortman J."/>
            <person name="Nusbaum C."/>
            <person name="Birren B."/>
        </authorList>
    </citation>
    <scope>NUCLEOTIDE SEQUENCE [LARGE SCALE GENOMIC DNA]</scope>
    <source>
        <strain evidence="3">CBS 100218</strain>
    </source>
</reference>
<dbReference type="GeneID" id="19897644"/>
<keyword evidence="3" id="KW-1185">Reference proteome</keyword>
<dbReference type="SUPFAM" id="SSF53474">
    <property type="entry name" value="alpha/beta-Hydrolases"/>
    <property type="match status" value="1"/>
</dbReference>
<dbReference type="STRING" id="1168221.R7YGV1"/>